<feature type="compositionally biased region" description="Basic residues" evidence="1">
    <location>
        <begin position="91"/>
        <end position="102"/>
    </location>
</feature>
<reference evidence="2 3" key="1">
    <citation type="submission" date="2024-01" db="EMBL/GenBank/DDBJ databases">
        <title>A telomere-to-telomere, gap-free genome of sweet tea (Lithocarpus litseifolius).</title>
        <authorList>
            <person name="Zhou J."/>
        </authorList>
    </citation>
    <scope>NUCLEOTIDE SEQUENCE [LARGE SCALE GENOMIC DNA]</scope>
    <source>
        <strain evidence="2">Zhou-2022a</strain>
        <tissue evidence="2">Leaf</tissue>
    </source>
</reference>
<accession>A0AAW2CJ77</accession>
<dbReference type="Proteomes" id="UP001459277">
    <property type="component" value="Unassembled WGS sequence"/>
</dbReference>
<sequence length="260" mass="29402">MSSETEETAMASLGMKKRKKSRSQSQSPSPSPMIMTTSAVSSLASSASQLHTHENVYSSRKIINNSRLDVPNINRSVQVEEEPFIIEKRKSNNRARPRRGGKNRVVVLSPYFANQQQRPTTPTMGDERKSNEIDLGFHGNAKGRRKDSRQQDLGDEDHKMESDYSPLEGSLQNGKILKLEDLLSQCTYKTKDGGRNLAAEVENELPSIYANLKEDRLQQTGLEIGKLSHSKRSRRNEKQPAVARVDIRKVSPYFWRSTGW</sequence>
<feature type="compositionally biased region" description="Low complexity" evidence="1">
    <location>
        <begin position="38"/>
        <end position="48"/>
    </location>
</feature>
<dbReference type="AlphaFoldDB" id="A0AAW2CJ77"/>
<evidence type="ECO:0000313" key="3">
    <source>
        <dbReference type="Proteomes" id="UP001459277"/>
    </source>
</evidence>
<evidence type="ECO:0000256" key="1">
    <source>
        <dbReference type="SAM" id="MobiDB-lite"/>
    </source>
</evidence>
<keyword evidence="3" id="KW-1185">Reference proteome</keyword>
<feature type="region of interest" description="Disordered" evidence="1">
    <location>
        <begin position="90"/>
        <end position="168"/>
    </location>
</feature>
<protein>
    <submittedName>
        <fullName evidence="2">Uncharacterized protein</fullName>
    </submittedName>
</protein>
<name>A0AAW2CJ77_9ROSI</name>
<dbReference type="EMBL" id="JAZDWU010000006">
    <property type="protein sequence ID" value="KAK9997783.1"/>
    <property type="molecule type" value="Genomic_DNA"/>
</dbReference>
<feature type="compositionally biased region" description="Basic and acidic residues" evidence="1">
    <location>
        <begin position="148"/>
        <end position="162"/>
    </location>
</feature>
<proteinExistence type="predicted"/>
<feature type="region of interest" description="Disordered" evidence="1">
    <location>
        <begin position="1"/>
        <end position="50"/>
    </location>
</feature>
<feature type="compositionally biased region" description="Polar residues" evidence="1">
    <location>
        <begin position="112"/>
        <end position="123"/>
    </location>
</feature>
<gene>
    <name evidence="2" type="ORF">SO802_017386</name>
</gene>
<comment type="caution">
    <text evidence="2">The sequence shown here is derived from an EMBL/GenBank/DDBJ whole genome shotgun (WGS) entry which is preliminary data.</text>
</comment>
<evidence type="ECO:0000313" key="2">
    <source>
        <dbReference type="EMBL" id="KAK9997783.1"/>
    </source>
</evidence>
<organism evidence="2 3">
    <name type="scientific">Lithocarpus litseifolius</name>
    <dbReference type="NCBI Taxonomy" id="425828"/>
    <lineage>
        <taxon>Eukaryota</taxon>
        <taxon>Viridiplantae</taxon>
        <taxon>Streptophyta</taxon>
        <taxon>Embryophyta</taxon>
        <taxon>Tracheophyta</taxon>
        <taxon>Spermatophyta</taxon>
        <taxon>Magnoliopsida</taxon>
        <taxon>eudicotyledons</taxon>
        <taxon>Gunneridae</taxon>
        <taxon>Pentapetalae</taxon>
        <taxon>rosids</taxon>
        <taxon>fabids</taxon>
        <taxon>Fagales</taxon>
        <taxon>Fagaceae</taxon>
        <taxon>Lithocarpus</taxon>
    </lineage>
</organism>